<gene>
    <name evidence="1" type="ORF">QFC19_002018</name>
</gene>
<comment type="caution">
    <text evidence="1">The sequence shown here is derived from an EMBL/GenBank/DDBJ whole genome shotgun (WGS) entry which is preliminary data.</text>
</comment>
<protein>
    <submittedName>
        <fullName evidence="1">Uncharacterized protein</fullName>
    </submittedName>
</protein>
<proteinExistence type="predicted"/>
<evidence type="ECO:0000313" key="1">
    <source>
        <dbReference type="EMBL" id="KAJ9109579.1"/>
    </source>
</evidence>
<dbReference type="EMBL" id="JASBWR010000017">
    <property type="protein sequence ID" value="KAJ9109579.1"/>
    <property type="molecule type" value="Genomic_DNA"/>
</dbReference>
<dbReference type="Proteomes" id="UP001241377">
    <property type="component" value="Unassembled WGS sequence"/>
</dbReference>
<keyword evidence="2" id="KW-1185">Reference proteome</keyword>
<sequence length="725" mass="81482">MAHRKLQKYVSLSVLRHSILVPQDRFANIREVDAIFKKINEGCEIFNYYYTRHEGATNDSQREKLEGDLKKEIKKLQKFRDQIKTWQLNDAIEAAIAPQKLQEHRKMVEEAMECYKDVEKSSKMKSYSNQSIMLAALEQGEYQLTPEAAEAVEFLEASVDELNEQNEALEGEYDKLSQKKTRKTNTATEERKQELESFMNKNTFHIERLEHIVHLLKRRKVSPESVMAIQDDISFYLESNQEPDFVDDENLYDELFKEASQASELAEQEQANTGAANDSFAELNVVTPKQSPEPESDHKSKESNSKHDHKREPENNKTSSSASTASPPAKVLTTPNSKQLHHTEISTPDVSSPGIIKVLKPAATPQKPLGTLKWAAAAAGPLGAQGNGHVKDTSESSPSPPALAPLPTRIISSLASSTPPSASTNNPPHSVPPLQQAPHSNAHSGGVNIPIQSPLPKSAFASKYVPVLNNSTLSKEESALFQDVNLIRLPPGIQDLILSFTTTRKVSVSPSREEAKLLRSTSSYSQFKCPIQKPYLPKIIQTSFYQHEPDFSPDQHIRPPLQLLKCLSSWNQLRAGDLFEQYVRQIQNISPPGESVAVVNEMTMVLFYGYYYGITPLENVIAESCLYQLGWKPYASLSELKITPSGSRSETPTPGRLSPFDSKHYEPAHYYHWFNRMKLLQSAENDGVEFGDYRVFDLNLWEIHVKLGFRFDLNQSQAAPSQSIC</sequence>
<organism evidence="1 2">
    <name type="scientific">Naganishia cerealis</name>
    <dbReference type="NCBI Taxonomy" id="610337"/>
    <lineage>
        <taxon>Eukaryota</taxon>
        <taxon>Fungi</taxon>
        <taxon>Dikarya</taxon>
        <taxon>Basidiomycota</taxon>
        <taxon>Agaricomycotina</taxon>
        <taxon>Tremellomycetes</taxon>
        <taxon>Filobasidiales</taxon>
        <taxon>Filobasidiaceae</taxon>
        <taxon>Naganishia</taxon>
    </lineage>
</organism>
<accession>A0ACC2WED5</accession>
<name>A0ACC2WED5_9TREE</name>
<reference evidence="1" key="1">
    <citation type="submission" date="2023-04" db="EMBL/GenBank/DDBJ databases">
        <title>Draft Genome sequencing of Naganishia species isolated from polar environments using Oxford Nanopore Technology.</title>
        <authorList>
            <person name="Leo P."/>
            <person name="Venkateswaran K."/>
        </authorList>
    </citation>
    <scope>NUCLEOTIDE SEQUENCE</scope>
    <source>
        <strain evidence="1">MNA-CCFEE 5261</strain>
    </source>
</reference>
<evidence type="ECO:0000313" key="2">
    <source>
        <dbReference type="Proteomes" id="UP001241377"/>
    </source>
</evidence>